<keyword evidence="6" id="KW-1185">Reference proteome</keyword>
<accession>A0ABR9FYG4</accession>
<dbReference type="InterPro" id="IPR020449">
    <property type="entry name" value="Tscrpt_reg_AraC-type_HTH"/>
</dbReference>
<dbReference type="EMBL" id="RRZB01000020">
    <property type="protein sequence ID" value="MBE0463699.1"/>
    <property type="molecule type" value="Genomic_DNA"/>
</dbReference>
<evidence type="ECO:0000259" key="4">
    <source>
        <dbReference type="PROSITE" id="PS01124"/>
    </source>
</evidence>
<feature type="domain" description="HTH araC/xylS-type" evidence="4">
    <location>
        <begin position="226"/>
        <end position="324"/>
    </location>
</feature>
<protein>
    <submittedName>
        <fullName evidence="5">AraC family transcriptional regulator</fullName>
    </submittedName>
</protein>
<dbReference type="Proteomes" id="UP001645038">
    <property type="component" value="Unassembled WGS sequence"/>
</dbReference>
<dbReference type="Pfam" id="PF12852">
    <property type="entry name" value="Cupin_6"/>
    <property type="match status" value="1"/>
</dbReference>
<organism evidence="5 6">
    <name type="scientific">Halomonas colorata</name>
    <dbReference type="NCBI Taxonomy" id="2742615"/>
    <lineage>
        <taxon>Bacteria</taxon>
        <taxon>Pseudomonadati</taxon>
        <taxon>Pseudomonadota</taxon>
        <taxon>Gammaproteobacteria</taxon>
        <taxon>Oceanospirillales</taxon>
        <taxon>Halomonadaceae</taxon>
        <taxon>Halomonas</taxon>
    </lineage>
</organism>
<evidence type="ECO:0000256" key="3">
    <source>
        <dbReference type="ARBA" id="ARBA00023163"/>
    </source>
</evidence>
<comment type="caution">
    <text evidence="5">The sequence shown here is derived from an EMBL/GenBank/DDBJ whole genome shotgun (WGS) entry which is preliminary data.</text>
</comment>
<dbReference type="InterPro" id="IPR018060">
    <property type="entry name" value="HTH_AraC"/>
</dbReference>
<name>A0ABR9FYG4_9GAMM</name>
<reference evidence="5 6" key="1">
    <citation type="submission" date="2020-07" db="EMBL/GenBank/DDBJ databases">
        <title>Halophilic bacteria isolated from french cheeses.</title>
        <authorList>
            <person name="Kothe C.I."/>
            <person name="Farah-Kraiem B."/>
            <person name="Renault P."/>
            <person name="Dridi B."/>
        </authorList>
    </citation>
    <scope>NUCLEOTIDE SEQUENCE [LARGE SCALE GENOMIC DNA]</scope>
    <source>
        <strain evidence="5 6">FME20</strain>
    </source>
</reference>
<dbReference type="InterPro" id="IPR032783">
    <property type="entry name" value="AraC_lig"/>
</dbReference>
<evidence type="ECO:0000256" key="2">
    <source>
        <dbReference type="ARBA" id="ARBA00023125"/>
    </source>
</evidence>
<dbReference type="RefSeq" id="WP_192538202.1">
    <property type="nucleotide sequence ID" value="NZ_RRZB01000020.1"/>
</dbReference>
<dbReference type="PANTHER" id="PTHR46796">
    <property type="entry name" value="HTH-TYPE TRANSCRIPTIONAL ACTIVATOR RHAS-RELATED"/>
    <property type="match status" value="1"/>
</dbReference>
<sequence length="328" mass="35351">MIDHDFLSEMLCSVRLSGAVFFEVDAAAPWVAAAPPKEKIAQTVVSGAQHVIDYHVIVEGSCWTRLTNPDSQPIKLGAGSVVVFPQGDTHVLASDPGLDAEPNFAAFDEIARGRSLPFHIDLRGGEVGTTRLLCGFLGCDVAPFNPLISALPRVIHVPDGYGSGEGFLGHLIGAAVRETQATDAGSDGILVKLSELIFIEVIRRYAASMPLDADGWLAGLRDPAVGRALRLLHRDCAHPWTVAELAREAGMSRTILSERFTALLGIPPMAYLTSWRMQRAASLLCAGTATLAQITDAIGYESEASFSRAFKRMTGLSPSHWRQNARHR</sequence>
<dbReference type="Gene3D" id="1.10.10.60">
    <property type="entry name" value="Homeodomain-like"/>
    <property type="match status" value="2"/>
</dbReference>
<dbReference type="PANTHER" id="PTHR46796:SF7">
    <property type="entry name" value="ARAC FAMILY TRANSCRIPTIONAL REGULATOR"/>
    <property type="match status" value="1"/>
</dbReference>
<evidence type="ECO:0000313" key="5">
    <source>
        <dbReference type="EMBL" id="MBE0463699.1"/>
    </source>
</evidence>
<dbReference type="Pfam" id="PF12833">
    <property type="entry name" value="HTH_18"/>
    <property type="match status" value="1"/>
</dbReference>
<dbReference type="InterPro" id="IPR009057">
    <property type="entry name" value="Homeodomain-like_sf"/>
</dbReference>
<gene>
    <name evidence="5" type="ORF">EI547_09545</name>
</gene>
<dbReference type="SMART" id="SM00342">
    <property type="entry name" value="HTH_ARAC"/>
    <property type="match status" value="1"/>
</dbReference>
<dbReference type="PROSITE" id="PS01124">
    <property type="entry name" value="HTH_ARAC_FAMILY_2"/>
    <property type="match status" value="1"/>
</dbReference>
<dbReference type="PRINTS" id="PR00032">
    <property type="entry name" value="HTHARAC"/>
</dbReference>
<dbReference type="InterPro" id="IPR050204">
    <property type="entry name" value="AraC_XylS_family_regulators"/>
</dbReference>
<dbReference type="InterPro" id="IPR018062">
    <property type="entry name" value="HTH_AraC-typ_CS"/>
</dbReference>
<keyword evidence="3" id="KW-0804">Transcription</keyword>
<keyword evidence="1" id="KW-0805">Transcription regulation</keyword>
<dbReference type="PROSITE" id="PS00041">
    <property type="entry name" value="HTH_ARAC_FAMILY_1"/>
    <property type="match status" value="1"/>
</dbReference>
<dbReference type="SUPFAM" id="SSF46689">
    <property type="entry name" value="Homeodomain-like"/>
    <property type="match status" value="2"/>
</dbReference>
<evidence type="ECO:0000313" key="6">
    <source>
        <dbReference type="Proteomes" id="UP001645038"/>
    </source>
</evidence>
<proteinExistence type="predicted"/>
<evidence type="ECO:0000256" key="1">
    <source>
        <dbReference type="ARBA" id="ARBA00023015"/>
    </source>
</evidence>
<keyword evidence="2" id="KW-0238">DNA-binding</keyword>